<reference evidence="2" key="1">
    <citation type="submission" date="2019-12" db="EMBL/GenBank/DDBJ databases">
        <title>Microbes associate with the intestines of laboratory mice.</title>
        <authorList>
            <person name="Navarre W."/>
            <person name="Wong E."/>
        </authorList>
    </citation>
    <scope>NUCLEOTIDE SEQUENCE</scope>
    <source>
        <strain evidence="2">NM79_F5</strain>
    </source>
</reference>
<accession>A0A964W2L0</accession>
<proteinExistence type="predicted"/>
<dbReference type="Proteomes" id="UP000656077">
    <property type="component" value="Unassembled WGS sequence"/>
</dbReference>
<sequence>MSELEIKTHDFEVAKKGLKEFSEQTTTDLDLKKVDTSKDVGEWFGEWLKGGGIGTDHKVTGAELNELTSQVQKHLIDINTMHRRFIQEFGQVYSALEALDKDYIQAILISIKATEETSKRIEATQEQIKKIVDDQKKTLEVLKKFKQKLDNYAHLGDIDQMWNDCQKWYKEITTFSDSISNATSTGNANAKKIDGLKAALKTTDDKIADFGKCLNQQIAQIESVFAFTCELEKIIHLHDIDEMWESLSNAHSSLMNICNDLNSIRGAVTKQQSDIEILLKFMDTLSGYEHLQDIDEIWRKTEVHSNQLFKLEKQSEETNNLIQNNKKLIDVAIADAVEKNDTTVQMLTKKIKYAYLLASGTLGLALIELVIILLKVI</sequence>
<dbReference type="SUPFAM" id="SSF58104">
    <property type="entry name" value="Methyl-accepting chemotaxis protein (MCP) signaling domain"/>
    <property type="match status" value="1"/>
</dbReference>
<dbReference type="EMBL" id="WSRQ01000015">
    <property type="protein sequence ID" value="MVX64207.1"/>
    <property type="molecule type" value="Genomic_DNA"/>
</dbReference>
<dbReference type="RefSeq" id="WP_160359204.1">
    <property type="nucleotide sequence ID" value="NZ_WSRQ01000015.1"/>
</dbReference>
<keyword evidence="1" id="KW-0472">Membrane</keyword>
<protein>
    <submittedName>
        <fullName evidence="2">Uncharacterized protein</fullName>
    </submittedName>
</protein>
<keyword evidence="1" id="KW-0812">Transmembrane</keyword>
<gene>
    <name evidence="2" type="ORF">GKZ28_10950</name>
</gene>
<keyword evidence="1" id="KW-1133">Transmembrane helix</keyword>
<evidence type="ECO:0000313" key="2">
    <source>
        <dbReference type="EMBL" id="MVX64207.1"/>
    </source>
</evidence>
<evidence type="ECO:0000256" key="1">
    <source>
        <dbReference type="SAM" id="Phobius"/>
    </source>
</evidence>
<dbReference type="AlphaFoldDB" id="A0A964W2L0"/>
<comment type="caution">
    <text evidence="2">The sequence shown here is derived from an EMBL/GenBank/DDBJ whole genome shotgun (WGS) entry which is preliminary data.</text>
</comment>
<name>A0A964W2L0_9CLOT</name>
<evidence type="ECO:0000313" key="3">
    <source>
        <dbReference type="Proteomes" id="UP000656077"/>
    </source>
</evidence>
<organism evidence="2 3">
    <name type="scientific">Clostridium chromiireducens</name>
    <dbReference type="NCBI Taxonomy" id="225345"/>
    <lineage>
        <taxon>Bacteria</taxon>
        <taxon>Bacillati</taxon>
        <taxon>Bacillota</taxon>
        <taxon>Clostridia</taxon>
        <taxon>Eubacteriales</taxon>
        <taxon>Clostridiaceae</taxon>
        <taxon>Clostridium</taxon>
    </lineage>
</organism>
<feature type="transmembrane region" description="Helical" evidence="1">
    <location>
        <begin position="353"/>
        <end position="374"/>
    </location>
</feature>